<evidence type="ECO:0000313" key="1">
    <source>
        <dbReference type="EMBL" id="PMQ19320.1"/>
    </source>
</evidence>
<gene>
    <name evidence="1" type="ORF">CIK84_11455</name>
</gene>
<dbReference type="AlphaFoldDB" id="A0A2N7RZK4"/>
<dbReference type="EMBL" id="PNQX01000002">
    <property type="protein sequence ID" value="PMQ19320.1"/>
    <property type="molecule type" value="Genomic_DNA"/>
</dbReference>
<protein>
    <submittedName>
        <fullName evidence="1">Uncharacterized protein</fullName>
    </submittedName>
</protein>
<name>A0A2N7RZK4_9MICC</name>
<evidence type="ECO:0000313" key="2">
    <source>
        <dbReference type="Proteomes" id="UP000235739"/>
    </source>
</evidence>
<proteinExistence type="predicted"/>
<dbReference type="Proteomes" id="UP000235739">
    <property type="component" value="Unassembled WGS sequence"/>
</dbReference>
<reference evidence="1 2" key="1">
    <citation type="journal article" date="2017" name="Elife">
        <title>Extensive horizontal gene transfer in cheese-associated bacteria.</title>
        <authorList>
            <person name="Bonham K.S."/>
            <person name="Wolfe B.E."/>
            <person name="Dutton R.J."/>
        </authorList>
    </citation>
    <scope>NUCLEOTIDE SEQUENCE [LARGE SCALE GENOMIC DNA]</scope>
    <source>
        <strain evidence="1 2">JB182</strain>
    </source>
</reference>
<accession>A0A2N7RZK4</accession>
<sequence length="107" mass="11876">MNRYISSGLAQDATEGKHVIFCGMATEAREAFYQVAAIAEDIPSEIRRANGYEVITFPSGGSARFMFRKDQLRNNSADVIYLSDPNEDWITEALIAVSTRSGEVIRP</sequence>
<comment type="caution">
    <text evidence="1">The sequence shown here is derived from an EMBL/GenBank/DDBJ whole genome shotgun (WGS) entry which is preliminary data.</text>
</comment>
<organism evidence="1 2">
    <name type="scientific">Glutamicibacter arilaitensis</name>
    <dbReference type="NCBI Taxonomy" id="256701"/>
    <lineage>
        <taxon>Bacteria</taxon>
        <taxon>Bacillati</taxon>
        <taxon>Actinomycetota</taxon>
        <taxon>Actinomycetes</taxon>
        <taxon>Micrococcales</taxon>
        <taxon>Micrococcaceae</taxon>
        <taxon>Glutamicibacter</taxon>
    </lineage>
</organism>